<reference evidence="1" key="1">
    <citation type="journal article" date="2015" name="Nature">
        <title>Complex archaea that bridge the gap between prokaryotes and eukaryotes.</title>
        <authorList>
            <person name="Spang A."/>
            <person name="Saw J.H."/>
            <person name="Jorgensen S.L."/>
            <person name="Zaremba-Niedzwiedzka K."/>
            <person name="Martijn J."/>
            <person name="Lind A.E."/>
            <person name="van Eijk R."/>
            <person name="Schleper C."/>
            <person name="Guy L."/>
            <person name="Ettema T.J."/>
        </authorList>
    </citation>
    <scope>NUCLEOTIDE SEQUENCE</scope>
</reference>
<comment type="caution">
    <text evidence="1">The sequence shown here is derived from an EMBL/GenBank/DDBJ whole genome shotgun (WGS) entry which is preliminary data.</text>
</comment>
<gene>
    <name evidence="1" type="ORF">LCGC14_2465880</name>
</gene>
<protein>
    <submittedName>
        <fullName evidence="1">Uncharacterized protein</fullName>
    </submittedName>
</protein>
<name>A0A0F9BBV3_9ZZZZ</name>
<dbReference type="EMBL" id="LAZR01038503">
    <property type="protein sequence ID" value="KKL19394.1"/>
    <property type="molecule type" value="Genomic_DNA"/>
</dbReference>
<organism evidence="1">
    <name type="scientific">marine sediment metagenome</name>
    <dbReference type="NCBI Taxonomy" id="412755"/>
    <lineage>
        <taxon>unclassified sequences</taxon>
        <taxon>metagenomes</taxon>
        <taxon>ecological metagenomes</taxon>
    </lineage>
</organism>
<accession>A0A0F9BBV3</accession>
<evidence type="ECO:0000313" key="1">
    <source>
        <dbReference type="EMBL" id="KKL19394.1"/>
    </source>
</evidence>
<sequence>MCADYDAGVIAGIEQRQRFLAIDERILLRFELLDDNFESKNYPTKRATLFRLQIPLMGLPP</sequence>
<feature type="non-terminal residue" evidence="1">
    <location>
        <position position="61"/>
    </location>
</feature>
<dbReference type="AlphaFoldDB" id="A0A0F9BBV3"/>
<proteinExistence type="predicted"/>